<dbReference type="Gene3D" id="1.20.58.530">
    <property type="match status" value="1"/>
</dbReference>
<feature type="compositionally biased region" description="Basic and acidic residues" evidence="3">
    <location>
        <begin position="809"/>
        <end position="818"/>
    </location>
</feature>
<keyword evidence="1" id="KW-0518">Myosin</keyword>
<dbReference type="Gene3D" id="3.30.70.1590">
    <property type="match status" value="1"/>
</dbReference>
<dbReference type="SUPFAM" id="SSF52540">
    <property type="entry name" value="P-loop containing nucleoside triphosphate hydrolases"/>
    <property type="match status" value="1"/>
</dbReference>
<name>A0A6J1VZ81_9SAUR</name>
<evidence type="ECO:0000313" key="6">
    <source>
        <dbReference type="RefSeq" id="XP_026545918.1"/>
    </source>
</evidence>
<keyword evidence="1" id="KW-0009">Actin-binding</keyword>
<dbReference type="GO" id="GO:0005737">
    <property type="term" value="C:cytoplasm"/>
    <property type="evidence" value="ECO:0007669"/>
    <property type="project" value="TreeGrafter"/>
</dbReference>
<feature type="compositionally biased region" description="Low complexity" evidence="3">
    <location>
        <begin position="905"/>
        <end position="919"/>
    </location>
</feature>
<keyword evidence="2" id="KW-0175">Coiled coil</keyword>
<feature type="compositionally biased region" description="Basic and acidic residues" evidence="3">
    <location>
        <begin position="764"/>
        <end position="775"/>
    </location>
</feature>
<accession>A0A6J1VZ81</accession>
<feature type="compositionally biased region" description="Low complexity" evidence="3">
    <location>
        <begin position="1081"/>
        <end position="1094"/>
    </location>
</feature>
<evidence type="ECO:0000259" key="4">
    <source>
        <dbReference type="PROSITE" id="PS51456"/>
    </source>
</evidence>
<feature type="compositionally biased region" description="Polar residues" evidence="3">
    <location>
        <begin position="823"/>
        <end position="837"/>
    </location>
</feature>
<dbReference type="Pfam" id="PF00612">
    <property type="entry name" value="IQ"/>
    <property type="match status" value="1"/>
</dbReference>
<feature type="coiled-coil region" evidence="2">
    <location>
        <begin position="636"/>
        <end position="698"/>
    </location>
</feature>
<dbReference type="SUPFAM" id="SSF90257">
    <property type="entry name" value="Myosin rod fragments"/>
    <property type="match status" value="1"/>
</dbReference>
<evidence type="ECO:0000256" key="1">
    <source>
        <dbReference type="PROSITE-ProRule" id="PRU00782"/>
    </source>
</evidence>
<dbReference type="SMART" id="SM00015">
    <property type="entry name" value="IQ"/>
    <property type="match status" value="1"/>
</dbReference>
<sequence>KCFQEKGQGSRRLLLEKPLWKTSIPEDDTVTFWGASLQVRTLARTDEARGLLWLLEEESLQPGGSEEGLLERLFTHYGPQDGDQKASSNPLLRSNKPRHFFLGHSYGTNWVEYDTSGWLSYVRQNPASQNSLVLLQESQKKIISSLFAGRAGATTVLSGSIAGLEGGSQLALRRATSMRKTFTMGVAAVKKKSMCIQIKLQVDALIDTLKKSKLHFVHCFLPKANGWRGDAKGPYAQRMSSSELDLHGEHCEAGLMQLEVPLLRAQIRGSRLLDALRMYRQGYPDHMAFAEFRRRFDVLAPHLTKKHGRHYIVTDEKRAAEELLQSLELEQSCYQMGLSRVFFRAGTLAKLEEQRDKQLCRSITLFQAACRGFLARQHFKKRKALKAASCNRFDGELSQAHDEAQREKLGREKLGREKDMLIAEVFGLKQQLEEKEAQIATSTQKVQGLEAELQDLSCQESKDEASLAKVRKQLRDLEARAKDQEEELDEQAGTIQVLEQAKLRLEMEMERLRQTHSKEVESRDEEVEEIRQSCQKKLKQMELQLEEAYEERQKVLREKRELENKLVAVNDQVSQRDVEAEKRLRKDLKRTKALLADAQVMLDHLKNNAPSKREIAQLKNQLEESEFTCSAAVKARKSMEVEIEDLHLQIEDFSKAKGALEEQVSRLQREKNEVQSRLEEDQEDLNELMKKHKAAVAQEGSSHCLQDVVSKYQKRKNKLEGDSDSELEDRVDGVKSWLSKNKGSSKSVSEDGSLKSSRPAVDTAGKEAKNGEDRPASVMSSLSYRKRANLKDSIGGKGDEESLFSALSERPDSPDRSFRKATRASTAGGSDESSSLASWKKPLGGGLDELSERGSVLSETSSRLPKGLEKRWSTSAAEFDRTSVLSATVSQSGASWAGLEDDTRSSLSLALSSPGSSRRSASRLDDLVPSYGRPGSRISLSRSQLDDTASLAPSDSRSLCSQHSAARSLSVPPRPRTSATDDLRLNEADIRPVGHRSYLDPDLEAAISEVLNYKPVKFRRSSQDPDSDEDDRRSVHSARSTTLLETTEHPASSLRRSASALDFYRPDQKTKGRRSRKRSSSSDSSSSSCSSSSSPERQRKTSKKRAKKSKKKSKKKKQQRSHSGSSSESSSSSTVSYRSDSSIKKGPKRSDGENGGVPREGGGPEAGKSTKQLKKEEKKRKKQVDSLMMKYLYRPESD</sequence>
<dbReference type="GO" id="GO:0031032">
    <property type="term" value="P:actomyosin structure organization"/>
    <property type="evidence" value="ECO:0007669"/>
    <property type="project" value="TreeGrafter"/>
</dbReference>
<dbReference type="PROSITE" id="PS50096">
    <property type="entry name" value="IQ"/>
    <property type="match status" value="1"/>
</dbReference>
<feature type="compositionally biased region" description="Basic and acidic residues" evidence="3">
    <location>
        <begin position="979"/>
        <end position="992"/>
    </location>
</feature>
<dbReference type="GO" id="GO:0005524">
    <property type="term" value="F:ATP binding"/>
    <property type="evidence" value="ECO:0007669"/>
    <property type="project" value="InterPro"/>
</dbReference>
<feature type="region of interest" description="Disordered" evidence="3">
    <location>
        <begin position="890"/>
        <end position="1198"/>
    </location>
</feature>
<reference evidence="6" key="1">
    <citation type="submission" date="2025-08" db="UniProtKB">
        <authorList>
            <consortium name="RefSeq"/>
        </authorList>
    </citation>
    <scope>IDENTIFICATION</scope>
</reference>
<dbReference type="AlphaFoldDB" id="A0A6J1VZ81"/>
<dbReference type="InterPro" id="IPR027417">
    <property type="entry name" value="P-loop_NTPase"/>
</dbReference>
<evidence type="ECO:0000313" key="5">
    <source>
        <dbReference type="Proteomes" id="UP000504612"/>
    </source>
</evidence>
<gene>
    <name evidence="6" type="primary">LOC113427624</name>
</gene>
<dbReference type="InterPro" id="IPR000048">
    <property type="entry name" value="IQ_motif_EF-hand-BS"/>
</dbReference>
<feature type="compositionally biased region" description="Gly residues" evidence="3">
    <location>
        <begin position="1153"/>
        <end position="1165"/>
    </location>
</feature>
<organism evidence="5 6">
    <name type="scientific">Notechis scutatus</name>
    <name type="common">mainland tiger snake</name>
    <dbReference type="NCBI Taxonomy" id="8663"/>
    <lineage>
        <taxon>Eukaryota</taxon>
        <taxon>Metazoa</taxon>
        <taxon>Chordata</taxon>
        <taxon>Craniata</taxon>
        <taxon>Vertebrata</taxon>
        <taxon>Euteleostomi</taxon>
        <taxon>Lepidosauria</taxon>
        <taxon>Squamata</taxon>
        <taxon>Bifurcata</taxon>
        <taxon>Unidentata</taxon>
        <taxon>Episquamata</taxon>
        <taxon>Toxicofera</taxon>
        <taxon>Serpentes</taxon>
        <taxon>Colubroidea</taxon>
        <taxon>Elapidae</taxon>
        <taxon>Hydrophiinae</taxon>
        <taxon>Notechis</taxon>
    </lineage>
</organism>
<dbReference type="SMART" id="SM00242">
    <property type="entry name" value="MYSc"/>
    <property type="match status" value="1"/>
</dbReference>
<feature type="coiled-coil region" evidence="2">
    <location>
        <begin position="418"/>
        <end position="608"/>
    </location>
</feature>
<dbReference type="InterPro" id="IPR001609">
    <property type="entry name" value="Myosin_head_motor_dom-like"/>
</dbReference>
<feature type="compositionally biased region" description="Polar residues" evidence="3">
    <location>
        <begin position="738"/>
        <end position="747"/>
    </location>
</feature>
<feature type="compositionally biased region" description="Low complexity" evidence="3">
    <location>
        <begin position="1121"/>
        <end position="1140"/>
    </location>
</feature>
<dbReference type="PANTHER" id="PTHR45615:SF13">
    <property type="entry name" value="UNCONVENTIONAL MYOSIN-XVIIIA"/>
    <property type="match status" value="1"/>
</dbReference>
<evidence type="ECO:0000256" key="2">
    <source>
        <dbReference type="SAM" id="Coils"/>
    </source>
</evidence>
<dbReference type="PANTHER" id="PTHR45615">
    <property type="entry name" value="MYOSIN HEAVY CHAIN, NON-MUSCLE"/>
    <property type="match status" value="1"/>
</dbReference>
<dbReference type="GeneID" id="113427624"/>
<dbReference type="GO" id="GO:0003774">
    <property type="term" value="F:cytoskeletal motor activity"/>
    <property type="evidence" value="ECO:0007669"/>
    <property type="project" value="InterPro"/>
</dbReference>
<dbReference type="GO" id="GO:0032982">
    <property type="term" value="C:myosin filament"/>
    <property type="evidence" value="ECO:0007669"/>
    <property type="project" value="TreeGrafter"/>
</dbReference>
<keyword evidence="1" id="KW-0505">Motor protein</keyword>
<feature type="compositionally biased region" description="Polar residues" evidence="3">
    <location>
        <begin position="938"/>
        <end position="967"/>
    </location>
</feature>
<dbReference type="PROSITE" id="PS51456">
    <property type="entry name" value="MYOSIN_MOTOR"/>
    <property type="match status" value="1"/>
</dbReference>
<feature type="region of interest" description="Disordered" evidence="3">
    <location>
        <begin position="736"/>
        <end position="874"/>
    </location>
</feature>
<comment type="caution">
    <text evidence="1">Lacks conserved residue(s) required for the propagation of feature annotation.</text>
</comment>
<dbReference type="Proteomes" id="UP000504612">
    <property type="component" value="Unplaced"/>
</dbReference>
<proteinExistence type="inferred from homology"/>
<dbReference type="KEGG" id="nss:113427624"/>
<feature type="compositionally biased region" description="Basic residues" evidence="3">
    <location>
        <begin position="1100"/>
        <end position="1120"/>
    </location>
</feature>
<evidence type="ECO:0000256" key="3">
    <source>
        <dbReference type="SAM" id="MobiDB-lite"/>
    </source>
</evidence>
<dbReference type="GO" id="GO:0016460">
    <property type="term" value="C:myosin II complex"/>
    <property type="evidence" value="ECO:0007669"/>
    <property type="project" value="TreeGrafter"/>
</dbReference>
<dbReference type="Pfam" id="PF00063">
    <property type="entry name" value="Myosin_head"/>
    <property type="match status" value="2"/>
</dbReference>
<protein>
    <submittedName>
        <fullName evidence="6">Unconventional myosin-XVIIIa-like</fullName>
    </submittedName>
</protein>
<feature type="non-terminal residue" evidence="6">
    <location>
        <position position="1"/>
    </location>
</feature>
<dbReference type="RefSeq" id="XP_026545918.1">
    <property type="nucleotide sequence ID" value="XM_026690133.1"/>
</dbReference>
<feature type="compositionally biased region" description="Low complexity" evidence="3">
    <location>
        <begin position="1051"/>
        <end position="1061"/>
    </location>
</feature>
<keyword evidence="5" id="KW-1185">Reference proteome</keyword>
<dbReference type="GO" id="GO:0051015">
    <property type="term" value="F:actin filament binding"/>
    <property type="evidence" value="ECO:0007669"/>
    <property type="project" value="TreeGrafter"/>
</dbReference>
<feature type="domain" description="Myosin motor" evidence="4">
    <location>
        <begin position="1"/>
        <end position="356"/>
    </location>
</feature>
<dbReference type="Gene3D" id="4.10.270.10">
    <property type="entry name" value="Myosin, subunit A"/>
    <property type="match status" value="1"/>
</dbReference>
<comment type="similarity">
    <text evidence="1">Belongs to the TRAFAC class myosin-kinesin ATPase superfamily. Myosin family.</text>
</comment>